<evidence type="ECO:0000313" key="11">
    <source>
        <dbReference type="EMBL" id="PEH40236.1"/>
    </source>
</evidence>
<comment type="caution">
    <text evidence="11">The sequence shown here is derived from an EMBL/GenBank/DDBJ whole genome shotgun (WGS) entry which is preliminary data.</text>
</comment>
<reference evidence="12" key="1">
    <citation type="submission" date="2017-09" db="EMBL/GenBank/DDBJ databases">
        <title>FDA dAtabase for Regulatory Grade micrObial Sequences (FDA-ARGOS): Supporting development and validation of Infectious Disease Dx tests.</title>
        <authorList>
            <person name="Minogue T."/>
            <person name="Wolcott M."/>
            <person name="Wasieloski L."/>
            <person name="Aguilar W."/>
            <person name="Moore D."/>
            <person name="Tallon L."/>
            <person name="Sadzewicz L."/>
            <person name="Ott S."/>
            <person name="Zhao X."/>
            <person name="Nagaraj S."/>
            <person name="Vavikolanu K."/>
            <person name="Aluvathingal J."/>
            <person name="Nadendla S."/>
            <person name="Sichtig H."/>
        </authorList>
    </citation>
    <scope>NUCLEOTIDE SEQUENCE [LARGE SCALE GENOMIC DNA]</scope>
    <source>
        <strain evidence="12">FDAARGOS_390</strain>
    </source>
</reference>
<dbReference type="SMART" id="SM00283">
    <property type="entry name" value="MA"/>
    <property type="match status" value="1"/>
</dbReference>
<evidence type="ECO:0000313" key="12">
    <source>
        <dbReference type="Proteomes" id="UP000220629"/>
    </source>
</evidence>
<comment type="similarity">
    <text evidence="6">Belongs to the methyl-accepting chemotaxis (MCP) protein family.</text>
</comment>
<keyword evidence="2" id="KW-1003">Cell membrane</keyword>
<keyword evidence="7" id="KW-0807">Transducer</keyword>
<evidence type="ECO:0000256" key="1">
    <source>
        <dbReference type="ARBA" id="ARBA00004651"/>
    </source>
</evidence>
<evidence type="ECO:0000256" key="3">
    <source>
        <dbReference type="ARBA" id="ARBA00022692"/>
    </source>
</evidence>
<dbReference type="CDD" id="cd12912">
    <property type="entry name" value="PDC2_MCP_like"/>
    <property type="match status" value="1"/>
</dbReference>
<dbReference type="EMBL" id="PDDY01000004">
    <property type="protein sequence ID" value="PEH40236.1"/>
    <property type="molecule type" value="Genomic_DNA"/>
</dbReference>
<evidence type="ECO:0000256" key="6">
    <source>
        <dbReference type="ARBA" id="ARBA00029447"/>
    </source>
</evidence>
<dbReference type="Gene3D" id="1.10.287.950">
    <property type="entry name" value="Methyl-accepting chemotaxis protein"/>
    <property type="match status" value="1"/>
</dbReference>
<evidence type="ECO:0000256" key="7">
    <source>
        <dbReference type="PROSITE-ProRule" id="PRU00284"/>
    </source>
</evidence>
<evidence type="ECO:0000259" key="9">
    <source>
        <dbReference type="PROSITE" id="PS50111"/>
    </source>
</evidence>
<dbReference type="CDD" id="cd11386">
    <property type="entry name" value="MCP_signal"/>
    <property type="match status" value="1"/>
</dbReference>
<dbReference type="FunFam" id="1.10.287.950:FF:000001">
    <property type="entry name" value="Methyl-accepting chemotaxis sensory transducer"/>
    <property type="match status" value="1"/>
</dbReference>
<proteinExistence type="inferred from homology"/>
<dbReference type="Gene3D" id="3.30.450.20">
    <property type="entry name" value="PAS domain"/>
    <property type="match status" value="2"/>
</dbReference>
<sequence length="601" mass="62058">MSSLRSRILIISSATVIGALALSGAAAYFTVRANTMETIAQNLDAIAGANTLAIDKWVEAKAQAVKATAEDVEHGDPQGFVKHMGRASGFPITTVGWSDKSFFSTTSTAPGYDPTARPWYKAALAAGTLVVTKPYGDSSTGAPYVSFSAPMMRNGSVDGVVSGAVPLEGVREVVSTVHPTPASLAFVVTRDGQVIAHPDAKLALKPATDIAEALTPAVLASLAQAGAPMEIALGGVAKLLKAQPVAGTDWYLVIALDKAEATAGLSRVLRTLGVAMLLLTLAAVGLAAFFTSNSFRSLSRVRDAMDTIGSGGGDLTHRLPVAGRDEVAQISASFNAFVDKISAVLHDVKSGVDSMKLATDEIEMGNRDLSQRTETSASNLQHTSAALTELTASVKQSAESAMEASRLATSASEAAARGGAVVTSAVSTMDEIARASARITEIIGVIDGIAFQTNILALNAAVEAARAGEHGRGFAVVAGEVRTLAQRCATAAREIKDLIQSSEASVDTGAQRVQAAGAAMREIVEGIERVNRVIGEIDGAMNEQSTGISQIDRSVAEMDQATQQNAALVEQSTAASATLNEQAHGLSGIVGLFRLRQATTA</sequence>
<dbReference type="SUPFAM" id="SSF58104">
    <property type="entry name" value="Methyl-accepting chemotaxis protein (MCP) signaling domain"/>
    <property type="match status" value="1"/>
</dbReference>
<dbReference type="CDD" id="cd06225">
    <property type="entry name" value="HAMP"/>
    <property type="match status" value="1"/>
</dbReference>
<evidence type="ECO:0000256" key="8">
    <source>
        <dbReference type="SAM" id="Phobius"/>
    </source>
</evidence>
<name>A0A2A7S9J7_BURGA</name>
<dbReference type="GO" id="GO:0007165">
    <property type="term" value="P:signal transduction"/>
    <property type="evidence" value="ECO:0007669"/>
    <property type="project" value="UniProtKB-KW"/>
</dbReference>
<dbReference type="Proteomes" id="UP000220629">
    <property type="component" value="Unassembled WGS sequence"/>
</dbReference>
<gene>
    <name evidence="11" type="ORF">CRM94_26335</name>
</gene>
<keyword evidence="5 8" id="KW-0472">Membrane</keyword>
<protein>
    <submittedName>
        <fullName evidence="11">Chemotaxis protein</fullName>
    </submittedName>
</protein>
<evidence type="ECO:0000256" key="4">
    <source>
        <dbReference type="ARBA" id="ARBA00022989"/>
    </source>
</evidence>
<evidence type="ECO:0000256" key="2">
    <source>
        <dbReference type="ARBA" id="ARBA00022475"/>
    </source>
</evidence>
<dbReference type="RefSeq" id="WP_098154757.1">
    <property type="nucleotide sequence ID" value="NZ_CP065595.1"/>
</dbReference>
<dbReference type="InterPro" id="IPR051310">
    <property type="entry name" value="MCP_chemotaxis"/>
</dbReference>
<dbReference type="GO" id="GO:0006935">
    <property type="term" value="P:chemotaxis"/>
    <property type="evidence" value="ECO:0007669"/>
    <property type="project" value="TreeGrafter"/>
</dbReference>
<keyword evidence="4 8" id="KW-1133">Transmembrane helix</keyword>
<dbReference type="Pfam" id="PF00672">
    <property type="entry name" value="HAMP"/>
    <property type="match status" value="1"/>
</dbReference>
<dbReference type="Pfam" id="PF02743">
    <property type="entry name" value="dCache_1"/>
    <property type="match status" value="1"/>
</dbReference>
<dbReference type="PANTHER" id="PTHR43531">
    <property type="entry name" value="PROTEIN ICFG"/>
    <property type="match status" value="1"/>
</dbReference>
<dbReference type="InterPro" id="IPR033479">
    <property type="entry name" value="dCache_1"/>
</dbReference>
<dbReference type="Pfam" id="PF00015">
    <property type="entry name" value="MCPsignal"/>
    <property type="match status" value="1"/>
</dbReference>
<evidence type="ECO:0000259" key="10">
    <source>
        <dbReference type="PROSITE" id="PS50885"/>
    </source>
</evidence>
<feature type="domain" description="HAMP" evidence="10">
    <location>
        <begin position="292"/>
        <end position="346"/>
    </location>
</feature>
<dbReference type="InterPro" id="IPR003660">
    <property type="entry name" value="HAMP_dom"/>
</dbReference>
<evidence type="ECO:0000256" key="5">
    <source>
        <dbReference type="ARBA" id="ARBA00023136"/>
    </source>
</evidence>
<dbReference type="SMART" id="SM00304">
    <property type="entry name" value="HAMP"/>
    <property type="match status" value="1"/>
</dbReference>
<dbReference type="GO" id="GO:0005886">
    <property type="term" value="C:plasma membrane"/>
    <property type="evidence" value="ECO:0007669"/>
    <property type="project" value="UniProtKB-SubCell"/>
</dbReference>
<keyword evidence="3 8" id="KW-0812">Transmembrane</keyword>
<feature type="transmembrane region" description="Helical" evidence="8">
    <location>
        <begin position="268"/>
        <end position="290"/>
    </location>
</feature>
<dbReference type="PROSITE" id="PS50885">
    <property type="entry name" value="HAMP"/>
    <property type="match status" value="1"/>
</dbReference>
<dbReference type="CDD" id="cd12913">
    <property type="entry name" value="PDC1_MCP_like"/>
    <property type="match status" value="1"/>
</dbReference>
<dbReference type="PROSITE" id="PS50111">
    <property type="entry name" value="CHEMOTAXIS_TRANSDUC_2"/>
    <property type="match status" value="1"/>
</dbReference>
<dbReference type="PANTHER" id="PTHR43531:SF16">
    <property type="entry name" value="METHYL-ACCEPTING CHEMOTAXIS PROTEIN II"/>
    <property type="match status" value="1"/>
</dbReference>
<comment type="subcellular location">
    <subcellularLocation>
        <location evidence="1">Cell membrane</location>
        <topology evidence="1">Multi-pass membrane protein</topology>
    </subcellularLocation>
</comment>
<accession>A0A2A7S9J7</accession>
<dbReference type="SUPFAM" id="SSF103190">
    <property type="entry name" value="Sensory domain-like"/>
    <property type="match status" value="1"/>
</dbReference>
<dbReference type="GO" id="GO:0004888">
    <property type="term" value="F:transmembrane signaling receptor activity"/>
    <property type="evidence" value="ECO:0007669"/>
    <property type="project" value="TreeGrafter"/>
</dbReference>
<dbReference type="InterPro" id="IPR004089">
    <property type="entry name" value="MCPsignal_dom"/>
</dbReference>
<dbReference type="InterPro" id="IPR029151">
    <property type="entry name" value="Sensor-like_sf"/>
</dbReference>
<feature type="domain" description="Methyl-accepting transducer" evidence="9">
    <location>
        <begin position="351"/>
        <end position="580"/>
    </location>
</feature>
<dbReference type="AlphaFoldDB" id="A0A2A7S9J7"/>
<organism evidence="11 12">
    <name type="scientific">Burkholderia gladioli</name>
    <name type="common">Pseudomonas marginata</name>
    <name type="synonym">Phytomonas marginata</name>
    <dbReference type="NCBI Taxonomy" id="28095"/>
    <lineage>
        <taxon>Bacteria</taxon>
        <taxon>Pseudomonadati</taxon>
        <taxon>Pseudomonadota</taxon>
        <taxon>Betaproteobacteria</taxon>
        <taxon>Burkholderiales</taxon>
        <taxon>Burkholderiaceae</taxon>
        <taxon>Burkholderia</taxon>
    </lineage>
</organism>